<dbReference type="InterPro" id="IPR038323">
    <property type="entry name" value="ArAE_1_C_sf"/>
</dbReference>
<sequence>MNLIIHAWGLLIFMGFRVIKTAVASLLAILITDAFNIPGATSAGLLAILGVDVTRKRSVISISSRFFASLLGLALACILFYLLGFHYWVLALYILLAFPLISRANFKEGIVTSSVVVFRVFQGEEIAPDIMLTQVALLVIGLGSAMLVNLVYMPNSEGTMMDIRRKVDGLFSVIFSHFSLTLRDPEHIWDGKEMIEANRQIDRGIEEAKRASENQMIHPDGAWNIYFYMRKEQMENIQSMMHQISQVYERLPHGILAAEVFEQLSKDVISEGYTGKSEALLNELEERFKKMELPATREEFEVRSAILQLCRELAYYLNISKKYKAPTAKKPQKHAGSAG</sequence>
<keyword evidence="9" id="KW-1185">Reference proteome</keyword>
<dbReference type="Pfam" id="PF11728">
    <property type="entry name" value="ArAE_1_C"/>
    <property type="match status" value="1"/>
</dbReference>
<feature type="domain" description="Putative aromatic acid exporter C-terminal" evidence="7">
    <location>
        <begin position="162"/>
        <end position="320"/>
    </location>
</feature>
<dbReference type="PANTHER" id="PTHR40064:SF1">
    <property type="entry name" value="MEMBRANE PROTEIN"/>
    <property type="match status" value="1"/>
</dbReference>
<reference evidence="8 9" key="1">
    <citation type="submission" date="2021-03" db="EMBL/GenBank/DDBJ databases">
        <title>Genomic Encyclopedia of Type Strains, Phase IV (KMG-IV): sequencing the most valuable type-strain genomes for metagenomic binning, comparative biology and taxonomic classification.</title>
        <authorList>
            <person name="Goeker M."/>
        </authorList>
    </citation>
    <scope>NUCLEOTIDE SEQUENCE [LARGE SCALE GENOMIC DNA]</scope>
    <source>
        <strain evidence="8 9">DSM 15596</strain>
    </source>
</reference>
<accession>A0ABS4F940</accession>
<evidence type="ECO:0000256" key="5">
    <source>
        <dbReference type="ARBA" id="ARBA00023136"/>
    </source>
</evidence>
<evidence type="ECO:0000256" key="1">
    <source>
        <dbReference type="ARBA" id="ARBA00004651"/>
    </source>
</evidence>
<evidence type="ECO:0000256" key="4">
    <source>
        <dbReference type="ARBA" id="ARBA00022989"/>
    </source>
</evidence>
<evidence type="ECO:0000259" key="7">
    <source>
        <dbReference type="Pfam" id="PF11728"/>
    </source>
</evidence>
<evidence type="ECO:0000313" key="8">
    <source>
        <dbReference type="EMBL" id="MBP1892770.1"/>
    </source>
</evidence>
<keyword evidence="4 6" id="KW-1133">Transmembrane helix</keyword>
<comment type="caution">
    <text evidence="8">The sequence shown here is derived from an EMBL/GenBank/DDBJ whole genome shotgun (WGS) entry which is preliminary data.</text>
</comment>
<keyword evidence="2" id="KW-1003">Cell membrane</keyword>
<protein>
    <submittedName>
        <fullName evidence="8">Uncharacterized membrane protein YgaE (UPF0421/DUF939 family)</fullName>
    </submittedName>
</protein>
<organism evidence="8 9">
    <name type="scientific">Paenibacillus lactis</name>
    <dbReference type="NCBI Taxonomy" id="228574"/>
    <lineage>
        <taxon>Bacteria</taxon>
        <taxon>Bacillati</taxon>
        <taxon>Bacillota</taxon>
        <taxon>Bacilli</taxon>
        <taxon>Bacillales</taxon>
        <taxon>Paenibacillaceae</taxon>
        <taxon>Paenibacillus</taxon>
    </lineage>
</organism>
<dbReference type="Pfam" id="PF06081">
    <property type="entry name" value="ArAE_1"/>
    <property type="match status" value="1"/>
</dbReference>
<feature type="transmembrane region" description="Helical" evidence="6">
    <location>
        <begin position="37"/>
        <end position="54"/>
    </location>
</feature>
<dbReference type="PANTHER" id="PTHR40064">
    <property type="entry name" value="MEMBRANE PROTEIN-RELATED"/>
    <property type="match status" value="1"/>
</dbReference>
<evidence type="ECO:0000313" key="9">
    <source>
        <dbReference type="Proteomes" id="UP000706926"/>
    </source>
</evidence>
<evidence type="ECO:0000256" key="3">
    <source>
        <dbReference type="ARBA" id="ARBA00022692"/>
    </source>
</evidence>
<proteinExistence type="predicted"/>
<keyword evidence="3 6" id="KW-0812">Transmembrane</keyword>
<dbReference type="EMBL" id="JAGGKI010000004">
    <property type="protein sequence ID" value="MBP1892770.1"/>
    <property type="molecule type" value="Genomic_DNA"/>
</dbReference>
<feature type="transmembrane region" description="Helical" evidence="6">
    <location>
        <begin position="7"/>
        <end position="31"/>
    </location>
</feature>
<dbReference type="Gene3D" id="1.20.120.940">
    <property type="entry name" value="Putative aromatic acid exporter, C-terminal domain"/>
    <property type="match status" value="1"/>
</dbReference>
<dbReference type="Proteomes" id="UP000706926">
    <property type="component" value="Unassembled WGS sequence"/>
</dbReference>
<dbReference type="InterPro" id="IPR021062">
    <property type="entry name" value="ArAE_1_C"/>
</dbReference>
<comment type="subcellular location">
    <subcellularLocation>
        <location evidence="1">Cell membrane</location>
        <topology evidence="1">Multi-pass membrane protein</topology>
    </subcellularLocation>
</comment>
<gene>
    <name evidence="8" type="ORF">J2Z18_001872</name>
</gene>
<feature type="transmembrane region" description="Helical" evidence="6">
    <location>
        <begin position="66"/>
        <end position="96"/>
    </location>
</feature>
<keyword evidence="5 6" id="KW-0472">Membrane</keyword>
<feature type="transmembrane region" description="Helical" evidence="6">
    <location>
        <begin position="130"/>
        <end position="152"/>
    </location>
</feature>
<evidence type="ECO:0000256" key="2">
    <source>
        <dbReference type="ARBA" id="ARBA00022475"/>
    </source>
</evidence>
<name>A0ABS4F940_9BACL</name>
<dbReference type="InterPro" id="IPR052984">
    <property type="entry name" value="UPF0421"/>
</dbReference>
<dbReference type="InterPro" id="IPR010343">
    <property type="entry name" value="ArAE_1"/>
</dbReference>
<evidence type="ECO:0000256" key="6">
    <source>
        <dbReference type="SAM" id="Phobius"/>
    </source>
</evidence>